<dbReference type="EMBL" id="NBVN01000002">
    <property type="protein sequence ID" value="PUA33508.1"/>
    <property type="molecule type" value="Genomic_DNA"/>
</dbReference>
<name>A0A2R7Y7K6_9CREN</name>
<accession>A0A2R7Y7K6</accession>
<organism evidence="1 2">
    <name type="scientific">Zestosphaera tikiterensis</name>
    <dbReference type="NCBI Taxonomy" id="1973259"/>
    <lineage>
        <taxon>Archaea</taxon>
        <taxon>Thermoproteota</taxon>
        <taxon>Thermoprotei</taxon>
        <taxon>Desulfurococcales</taxon>
        <taxon>Desulfurococcaceae</taxon>
        <taxon>Zestosphaera</taxon>
    </lineage>
</organism>
<reference evidence="1 2" key="1">
    <citation type="journal article" date="2018" name="Syst. Appl. Microbiol.">
        <title>A new symbiotic nanoarchaeote (Candidatus Nanoclepta minutus) and its host (Zestosphaera tikiterensis gen. nov., sp. nov.) from a New Zealand hot spring.</title>
        <authorList>
            <person name="St John E."/>
            <person name="Liu Y."/>
            <person name="Podar M."/>
            <person name="Stott M.B."/>
            <person name="Meneghin J."/>
            <person name="Chen Z."/>
            <person name="Lagutin K."/>
            <person name="Mitchell K."/>
            <person name="Reysenbach A.L."/>
        </authorList>
    </citation>
    <scope>NUCLEOTIDE SEQUENCE [LARGE SCALE GENOMIC DNA]</scope>
    <source>
        <strain evidence="1">NZ3</strain>
    </source>
</reference>
<dbReference type="Proteomes" id="UP000244093">
    <property type="component" value="Unassembled WGS sequence"/>
</dbReference>
<protein>
    <submittedName>
        <fullName evidence="1">Uncharacterized protein</fullName>
    </submittedName>
</protein>
<sequence>MKSATDLHIVEYLKHLEDKRKALDEFLNNPSRDTLKKVFESFWSFEAIVNKDMFLNRVLKKRVKPASIAQRLKYLIDESKPLEERLTVKIHGFGTRAKTEVLNTVHPDRYPILNKRTLYVLSKVFNVSKEYTIKEYVEFTKMCEVLAEGFSYIREDYERLISREIPKYAFLDFMLNSLYERIKTKAV</sequence>
<dbReference type="AlphaFoldDB" id="A0A2R7Y7K6"/>
<evidence type="ECO:0000313" key="2">
    <source>
        <dbReference type="Proteomes" id="UP000244093"/>
    </source>
</evidence>
<gene>
    <name evidence="1" type="ORF">B7O98_03570</name>
</gene>
<proteinExistence type="predicted"/>
<comment type="caution">
    <text evidence="1">The sequence shown here is derived from an EMBL/GenBank/DDBJ whole genome shotgun (WGS) entry which is preliminary data.</text>
</comment>
<evidence type="ECO:0000313" key="1">
    <source>
        <dbReference type="EMBL" id="PUA33508.1"/>
    </source>
</evidence>